<feature type="region of interest" description="Disordered" evidence="1">
    <location>
        <begin position="44"/>
        <end position="69"/>
    </location>
</feature>
<proteinExistence type="predicted"/>
<evidence type="ECO:0000313" key="3">
    <source>
        <dbReference type="EMBL" id="MFC5969734.1"/>
    </source>
</evidence>
<keyword evidence="4" id="KW-1185">Reference proteome</keyword>
<dbReference type="RefSeq" id="WP_247418057.1">
    <property type="nucleotide sequence ID" value="NZ_JALLGW010000001.1"/>
</dbReference>
<evidence type="ECO:0000256" key="1">
    <source>
        <dbReference type="SAM" id="MobiDB-lite"/>
    </source>
</evidence>
<comment type="caution">
    <text evidence="3">The sequence shown here is derived from an EMBL/GenBank/DDBJ whole genome shotgun (WGS) entry which is preliminary data.</text>
</comment>
<evidence type="ECO:0008006" key="5">
    <source>
        <dbReference type="Google" id="ProtNLM"/>
    </source>
</evidence>
<reference evidence="3 4" key="1">
    <citation type="journal article" date="2019" name="Int. J. Syst. Evol. Microbiol.">
        <title>The Global Catalogue of Microorganisms (GCM) 10K type strain sequencing project: providing services to taxonomists for standard genome sequencing and annotation.</title>
        <authorList>
            <consortium name="The Broad Institute Genomics Platform"/>
            <consortium name="The Broad Institute Genome Sequencing Center for Infectious Disease"/>
            <person name="Wu L."/>
            <person name="Ma J."/>
        </authorList>
    </citation>
    <scope>NUCLEOTIDE SEQUENCE [LARGE SCALE GENOMIC DNA]</scope>
    <source>
        <strain evidence="3 4">CGMCC 1.12543</strain>
    </source>
</reference>
<keyword evidence="2" id="KW-0472">Membrane</keyword>
<feature type="transmembrane region" description="Helical" evidence="2">
    <location>
        <begin position="6"/>
        <end position="39"/>
    </location>
</feature>
<gene>
    <name evidence="3" type="ORF">ACFPYI_00170</name>
</gene>
<keyword evidence="2" id="KW-1133">Transmembrane helix</keyword>
<keyword evidence="2" id="KW-0812">Transmembrane</keyword>
<organism evidence="3 4">
    <name type="scientific">Halomarina salina</name>
    <dbReference type="NCBI Taxonomy" id="1872699"/>
    <lineage>
        <taxon>Archaea</taxon>
        <taxon>Methanobacteriati</taxon>
        <taxon>Methanobacteriota</taxon>
        <taxon>Stenosarchaea group</taxon>
        <taxon>Halobacteria</taxon>
        <taxon>Halobacteriales</taxon>
        <taxon>Natronomonadaceae</taxon>
        <taxon>Halomarina</taxon>
    </lineage>
</organism>
<evidence type="ECO:0000256" key="2">
    <source>
        <dbReference type="SAM" id="Phobius"/>
    </source>
</evidence>
<evidence type="ECO:0000313" key="4">
    <source>
        <dbReference type="Proteomes" id="UP001596099"/>
    </source>
</evidence>
<dbReference type="AlphaFoldDB" id="A0ABD5RHE6"/>
<dbReference type="Proteomes" id="UP001596099">
    <property type="component" value="Unassembled WGS sequence"/>
</dbReference>
<sequence length="80" mass="8497">MDDLLAAGLVVFLTGASLFALGTLGPLVLGGLMILAALVFEESPKRDDDDDEPTEKTNCPDCGARNPATRDECYYCDATL</sequence>
<accession>A0ABD5RHE6</accession>
<name>A0ABD5RHE6_9EURY</name>
<dbReference type="EMBL" id="JBHSQH010000001">
    <property type="protein sequence ID" value="MFC5969734.1"/>
    <property type="molecule type" value="Genomic_DNA"/>
</dbReference>
<protein>
    <recommendedName>
        <fullName evidence="5">Zinc ribbon domain-containing protein</fullName>
    </recommendedName>
</protein>